<keyword evidence="1" id="KW-1133">Transmembrane helix</keyword>
<feature type="transmembrane region" description="Helical" evidence="1">
    <location>
        <begin position="6"/>
        <end position="23"/>
    </location>
</feature>
<dbReference type="Proteomes" id="UP001058184">
    <property type="component" value="Chromosome"/>
</dbReference>
<proteinExistence type="predicted"/>
<keyword evidence="3" id="KW-1185">Reference proteome</keyword>
<keyword evidence="1" id="KW-0472">Membrane</keyword>
<accession>A0ABY5WTY5</accession>
<sequence>MGIVIYQFWGIAVAGTGALLWLLRNRCGDGMPVPLVSILVVMNTLNAAIAVRGQFSGANASGWAMVALYVLLALAFLAVAIGAIRRNGW</sequence>
<feature type="transmembrane region" description="Helical" evidence="1">
    <location>
        <begin position="61"/>
        <end position="84"/>
    </location>
</feature>
<dbReference type="RefSeq" id="WP_260001363.1">
    <property type="nucleotide sequence ID" value="NZ_CP081078.1"/>
</dbReference>
<organism evidence="2 3">
    <name type="scientific">Leisingera caerulea</name>
    <name type="common">Phaeobacter caeruleus</name>
    <dbReference type="NCBI Taxonomy" id="506591"/>
    <lineage>
        <taxon>Bacteria</taxon>
        <taxon>Pseudomonadati</taxon>
        <taxon>Pseudomonadota</taxon>
        <taxon>Alphaproteobacteria</taxon>
        <taxon>Rhodobacterales</taxon>
        <taxon>Roseobacteraceae</taxon>
        <taxon>Leisingera</taxon>
    </lineage>
</organism>
<evidence type="ECO:0000256" key="1">
    <source>
        <dbReference type="SAM" id="Phobius"/>
    </source>
</evidence>
<dbReference type="EMBL" id="CP081078">
    <property type="protein sequence ID" value="UWQ57705.1"/>
    <property type="molecule type" value="Genomic_DNA"/>
</dbReference>
<name>A0ABY5WTY5_LEICA</name>
<protein>
    <submittedName>
        <fullName evidence="2">Uncharacterized protein</fullName>
    </submittedName>
</protein>
<gene>
    <name evidence="2" type="ORF">K3722_14455</name>
</gene>
<evidence type="ECO:0000313" key="2">
    <source>
        <dbReference type="EMBL" id="UWQ57705.1"/>
    </source>
</evidence>
<evidence type="ECO:0000313" key="3">
    <source>
        <dbReference type="Proteomes" id="UP001058184"/>
    </source>
</evidence>
<keyword evidence="1" id="KW-0812">Transmembrane</keyword>
<reference evidence="2" key="1">
    <citation type="submission" date="2021-08" db="EMBL/GenBank/DDBJ databases">
        <authorList>
            <person name="Nwanade C."/>
            <person name="Wang M."/>
            <person name="Masoudi A."/>
            <person name="Yu Z."/>
            <person name="Liu J."/>
        </authorList>
    </citation>
    <scope>NUCLEOTIDE SEQUENCE</scope>
    <source>
        <strain evidence="2">S141</strain>
    </source>
</reference>
<feature type="transmembrane region" description="Helical" evidence="1">
    <location>
        <begin position="35"/>
        <end position="55"/>
    </location>
</feature>